<dbReference type="AlphaFoldDB" id="A0A420EDX0"/>
<dbReference type="PANTHER" id="PTHR44858:SF1">
    <property type="entry name" value="UDP-N-ACETYLGLUCOSAMINE--PEPTIDE N-ACETYLGLUCOSAMINYLTRANSFERASE SPINDLY-RELATED"/>
    <property type="match status" value="1"/>
</dbReference>
<dbReference type="InterPro" id="IPR050498">
    <property type="entry name" value="Ycf3"/>
</dbReference>
<dbReference type="GO" id="GO:0046813">
    <property type="term" value="P:receptor-mediated virion attachment to host cell"/>
    <property type="evidence" value="ECO:0007669"/>
    <property type="project" value="TreeGrafter"/>
</dbReference>
<name>A0A420EDX0_9SPHN</name>
<dbReference type="InterPro" id="IPR038765">
    <property type="entry name" value="Papain-like_cys_pep_sf"/>
</dbReference>
<keyword evidence="6" id="KW-1185">Reference proteome</keyword>
<evidence type="ECO:0000256" key="2">
    <source>
        <dbReference type="ARBA" id="ARBA00022803"/>
    </source>
</evidence>
<dbReference type="Gene3D" id="2.60.40.3140">
    <property type="match status" value="1"/>
</dbReference>
<accession>A0A420EDX0</accession>
<evidence type="ECO:0000313" key="6">
    <source>
        <dbReference type="Proteomes" id="UP000284395"/>
    </source>
</evidence>
<comment type="caution">
    <text evidence="5">The sequence shown here is derived from an EMBL/GenBank/DDBJ whole genome shotgun (WGS) entry which is preliminary data.</text>
</comment>
<dbReference type="PANTHER" id="PTHR44858">
    <property type="entry name" value="TETRATRICOPEPTIDE REPEAT PROTEIN 6"/>
    <property type="match status" value="1"/>
</dbReference>
<dbReference type="OrthoDB" id="98874at2"/>
<dbReference type="RefSeq" id="WP_120325550.1">
    <property type="nucleotide sequence ID" value="NZ_RAPF01000008.1"/>
</dbReference>
<dbReference type="SUPFAM" id="SSF54001">
    <property type="entry name" value="Cysteine proteinases"/>
    <property type="match status" value="1"/>
</dbReference>
<organism evidence="5 6">
    <name type="scientific">Altericroceibacterium spongiae</name>
    <dbReference type="NCBI Taxonomy" id="2320269"/>
    <lineage>
        <taxon>Bacteria</taxon>
        <taxon>Pseudomonadati</taxon>
        <taxon>Pseudomonadota</taxon>
        <taxon>Alphaproteobacteria</taxon>
        <taxon>Sphingomonadales</taxon>
        <taxon>Erythrobacteraceae</taxon>
        <taxon>Altericroceibacterium</taxon>
    </lineage>
</organism>
<proteinExistence type="predicted"/>
<dbReference type="InterPro" id="IPR019734">
    <property type="entry name" value="TPR_rpt"/>
</dbReference>
<evidence type="ECO:0000256" key="3">
    <source>
        <dbReference type="PROSITE-ProRule" id="PRU00339"/>
    </source>
</evidence>
<feature type="repeat" description="TPR" evidence="3">
    <location>
        <begin position="854"/>
        <end position="887"/>
    </location>
</feature>
<protein>
    <submittedName>
        <fullName evidence="5">DUF3857 domain-containing protein</fullName>
    </submittedName>
</protein>
<dbReference type="Pfam" id="PF07719">
    <property type="entry name" value="TPR_2"/>
    <property type="match status" value="1"/>
</dbReference>
<dbReference type="Gene3D" id="1.25.40.10">
    <property type="entry name" value="Tetratricopeptide repeat domain"/>
    <property type="match status" value="2"/>
</dbReference>
<feature type="domain" description="DUF3857" evidence="4">
    <location>
        <begin position="60"/>
        <end position="223"/>
    </location>
</feature>
<evidence type="ECO:0000259" key="4">
    <source>
        <dbReference type="Pfam" id="PF12969"/>
    </source>
</evidence>
<dbReference type="PROSITE" id="PS50005">
    <property type="entry name" value="TPR"/>
    <property type="match status" value="1"/>
</dbReference>
<dbReference type="SUPFAM" id="SSF48452">
    <property type="entry name" value="TPR-like"/>
    <property type="match status" value="1"/>
</dbReference>
<evidence type="ECO:0000256" key="1">
    <source>
        <dbReference type="ARBA" id="ARBA00022737"/>
    </source>
</evidence>
<dbReference type="PROSITE" id="PS50293">
    <property type="entry name" value="TPR_REGION"/>
    <property type="match status" value="1"/>
</dbReference>
<keyword evidence="2 3" id="KW-0802">TPR repeat</keyword>
<dbReference type="InterPro" id="IPR024618">
    <property type="entry name" value="DUF3857"/>
</dbReference>
<dbReference type="Proteomes" id="UP000284395">
    <property type="component" value="Unassembled WGS sequence"/>
</dbReference>
<dbReference type="Gene3D" id="3.10.620.30">
    <property type="match status" value="1"/>
</dbReference>
<sequence>MRFWGASWVVLAFWGAPVLAGDEVLYDTVPDWIEPVDIASIDQESNGQLVLLDVEQRIEDGRLVVYSDQALKLDSPEALTAAGTTTAIWMPDKGDLTAHHVDIIRGDETIHVLDKMREQGKAFTVLRREQQLERRTMDGMLTATMAVPDLRLGDILRVVTSVSLEDQALGGNVQATQALFAKPVAAAYGRVTFSWPEGENIHWQAGPRVEGVEEHSASGYHEITLPLPLPEREDMPGDAPMRYLRPPILQATTFDSWEDISRVFAPLYDTQGLIAAGDPIDREVQRIMADSEDPLKRAALAVQQVQDDISYLMNGMSGGNYVPQTPAETWEKRYGDCKAKSLLLLAMLRAMDIDAEAVLVSSSIGDALPDMLPMPADFDHVIIHARIGGQSYWLDGTSGGTRIGNIDQVLPFFNGLPLRREGAGLEAIEQNDLTHPNITATVELDQTAGIDMPTLYRIEFSMGGAMAAQARPVALQGTEDMRRQYVETLVGNILDLGSLLDPAVSYDNETAILKVTARGSLYNEWSFDESEATYTVNLLDSNDINFNPDRARALWRDIPVSFRIAPLLSDIAIDIDLPKETDAYRMRGRPELEMGVANVSFHRAASLSDNRFSVTETMAQKALELPAEAISAEKARAARLKAMRLRIEAPHPQRIWELNEAERDTHLAALRAFYTDLVASDPEEAEPYMHRAYFRDESLDFAGTAEDLIKLQNMQPTADRYLWLARIQHRLGKDEAALDAAREAFTLEPVPANALAEAVRQQDLGNYDEALALVDDYIDLVDDDSAFLDAKSEILGRQGDPEAGLALITARREEEPDNIDIQSLDCWYRAKWQTGMADMLDICTRLVERSSQSALTLDSRGLAYYRLGNNDAALADFDKALKLAPAQHSTRYLRGIVRLAAGDQAGREDIRQALRAKPELERDYAYYGLTPE</sequence>
<dbReference type="GO" id="GO:0009279">
    <property type="term" value="C:cell outer membrane"/>
    <property type="evidence" value="ECO:0007669"/>
    <property type="project" value="TreeGrafter"/>
</dbReference>
<dbReference type="SMART" id="SM00028">
    <property type="entry name" value="TPR"/>
    <property type="match status" value="2"/>
</dbReference>
<dbReference type="InterPro" id="IPR013105">
    <property type="entry name" value="TPR_2"/>
</dbReference>
<dbReference type="Pfam" id="PF12969">
    <property type="entry name" value="DUF3857"/>
    <property type="match status" value="1"/>
</dbReference>
<dbReference type="InterPro" id="IPR011990">
    <property type="entry name" value="TPR-like_helical_dom_sf"/>
</dbReference>
<dbReference type="EMBL" id="RAPF01000008">
    <property type="protein sequence ID" value="RKF18929.1"/>
    <property type="molecule type" value="Genomic_DNA"/>
</dbReference>
<reference evidence="5 6" key="1">
    <citation type="submission" date="2018-09" db="EMBL/GenBank/DDBJ databases">
        <title>Altererythrobacter spongiae sp. nov., isolated from a marine sponge.</title>
        <authorList>
            <person name="Zhuang L."/>
            <person name="Luo L."/>
        </authorList>
    </citation>
    <scope>NUCLEOTIDE SEQUENCE [LARGE SCALE GENOMIC DNA]</scope>
    <source>
        <strain evidence="5 6">HN-Y73</strain>
    </source>
</reference>
<gene>
    <name evidence="5" type="ORF">D6851_14120</name>
</gene>
<keyword evidence="1" id="KW-0677">Repeat</keyword>
<evidence type="ECO:0000313" key="5">
    <source>
        <dbReference type="EMBL" id="RKF18929.1"/>
    </source>
</evidence>